<gene>
    <name evidence="1" type="ORF">AS026_38215</name>
</gene>
<organism evidence="1 2">
    <name type="scientific">Rhizobium altiplani</name>
    <dbReference type="NCBI Taxonomy" id="1864509"/>
    <lineage>
        <taxon>Bacteria</taxon>
        <taxon>Pseudomonadati</taxon>
        <taxon>Pseudomonadota</taxon>
        <taxon>Alphaproteobacteria</taxon>
        <taxon>Hyphomicrobiales</taxon>
        <taxon>Rhizobiaceae</taxon>
        <taxon>Rhizobium/Agrobacterium group</taxon>
        <taxon>Rhizobium</taxon>
    </lineage>
</organism>
<dbReference type="AlphaFoldDB" id="A0A120FN42"/>
<evidence type="ECO:0000313" key="2">
    <source>
        <dbReference type="Proteomes" id="UP000068164"/>
    </source>
</evidence>
<protein>
    <submittedName>
        <fullName evidence="1">Uncharacterized protein</fullName>
    </submittedName>
</protein>
<reference evidence="1 2" key="1">
    <citation type="submission" date="2015-11" db="EMBL/GenBank/DDBJ databases">
        <title>Draft Genome Sequence of the Strain BR 10423 (Rhizobium sp.) isolated from nodules of Mimosa pudica.</title>
        <authorList>
            <person name="Barauna A.C."/>
            <person name="Zilli J.E."/>
            <person name="Simoes-Araujo J.L."/>
            <person name="Reis V.M."/>
            <person name="James E.K."/>
            <person name="Reis F.B.Jr."/>
            <person name="Rouws L.F."/>
            <person name="Passos S.R."/>
            <person name="Gois S.R."/>
        </authorList>
    </citation>
    <scope>NUCLEOTIDE SEQUENCE [LARGE SCALE GENOMIC DNA]</scope>
    <source>
        <strain evidence="1 2">BR10423</strain>
    </source>
</reference>
<keyword evidence="2" id="KW-1185">Reference proteome</keyword>
<accession>A0A120FN42</accession>
<sequence>MSIEVARYGIRMEGDRSWTVFDIYTGWPFEYLGRSLDGLGEADARRLFVVLNALHQHRMRTIDQEIQGLRD</sequence>
<dbReference type="Proteomes" id="UP000068164">
    <property type="component" value="Unassembled WGS sequence"/>
</dbReference>
<name>A0A120FN42_9HYPH</name>
<comment type="caution">
    <text evidence="1">The sequence shown here is derived from an EMBL/GenBank/DDBJ whole genome shotgun (WGS) entry which is preliminary data.</text>
</comment>
<proteinExistence type="predicted"/>
<evidence type="ECO:0000313" key="1">
    <source>
        <dbReference type="EMBL" id="KWV54801.1"/>
    </source>
</evidence>
<dbReference type="EMBL" id="LNCD01000058">
    <property type="protein sequence ID" value="KWV54801.1"/>
    <property type="molecule type" value="Genomic_DNA"/>
</dbReference>